<dbReference type="AlphaFoldDB" id="A0A1I1ZXJ2"/>
<name>A0A1I1ZXJ2_9GAMM</name>
<feature type="domain" description="Bacteriophage tail tape measure C-terminal" evidence="3">
    <location>
        <begin position="977"/>
        <end position="1050"/>
    </location>
</feature>
<reference evidence="5" key="1">
    <citation type="submission" date="2016-10" db="EMBL/GenBank/DDBJ databases">
        <authorList>
            <person name="Varghese N."/>
            <person name="Submissions S."/>
        </authorList>
    </citation>
    <scope>NUCLEOTIDE SEQUENCE [LARGE SCALE GENOMIC DNA]</scope>
    <source>
        <strain evidence="5">UNC178MFTsu3.1</strain>
    </source>
</reference>
<dbReference type="NCBIfam" id="TIGR01541">
    <property type="entry name" value="tape_meas_lam_C"/>
    <property type="match status" value="1"/>
</dbReference>
<feature type="coiled-coil region" evidence="1">
    <location>
        <begin position="760"/>
        <end position="824"/>
    </location>
</feature>
<dbReference type="Proteomes" id="UP000199477">
    <property type="component" value="Unassembled WGS sequence"/>
</dbReference>
<organism evidence="4 5">
    <name type="scientific">Dyella marensis</name>
    <dbReference type="NCBI Taxonomy" id="500610"/>
    <lineage>
        <taxon>Bacteria</taxon>
        <taxon>Pseudomonadati</taxon>
        <taxon>Pseudomonadota</taxon>
        <taxon>Gammaproteobacteria</taxon>
        <taxon>Lysobacterales</taxon>
        <taxon>Rhodanobacteraceae</taxon>
        <taxon>Dyella</taxon>
    </lineage>
</organism>
<gene>
    <name evidence="4" type="ORF">SAMN02799615_00847</name>
</gene>
<dbReference type="Pfam" id="PF06791">
    <property type="entry name" value="TMP_2"/>
    <property type="match status" value="1"/>
</dbReference>
<feature type="domain" description="Bacteriophage tail tape measure N-terminal" evidence="2">
    <location>
        <begin position="356"/>
        <end position="546"/>
    </location>
</feature>
<dbReference type="Pfam" id="PF09718">
    <property type="entry name" value="Tape_meas_lam_C"/>
    <property type="match status" value="1"/>
</dbReference>
<evidence type="ECO:0000256" key="1">
    <source>
        <dbReference type="SAM" id="Coils"/>
    </source>
</evidence>
<keyword evidence="1" id="KW-0175">Coiled coil</keyword>
<dbReference type="RefSeq" id="WP_051549011.1">
    <property type="nucleotide sequence ID" value="NZ_FONH01000002.1"/>
</dbReference>
<keyword evidence="5" id="KW-1185">Reference proteome</keyword>
<dbReference type="InterPro" id="IPR009628">
    <property type="entry name" value="Phage_tape_measure_N"/>
</dbReference>
<dbReference type="EMBL" id="FONH01000002">
    <property type="protein sequence ID" value="SFE36366.1"/>
    <property type="molecule type" value="Genomic_DNA"/>
</dbReference>
<dbReference type="InterPro" id="IPR006431">
    <property type="entry name" value="Phage_tape_meas_C"/>
</dbReference>
<dbReference type="STRING" id="500610.SAMN02799615_00847"/>
<evidence type="ECO:0000259" key="3">
    <source>
        <dbReference type="Pfam" id="PF09718"/>
    </source>
</evidence>
<sequence length="1210" mass="128217">MSTEGESIGTARLDVVVDTAQFDTAIVSAERRVSSMSQSAQAAYNQLSSAEKRRVDGLIKQADTLNLTRQQQILYNAAIKGIPTSILDELKAKFVAAEVASANAASGAKALGDALKGSSLSDAQLLKANQALAAFRVNVEAANAANLKAPSLGDQQIFKANQALVAYRANIEAASAANLKAPSLGDAQIFKANQALATYRANAEAARDASQALAESDAAQTARIREMVQASTARTSAEQAAIAAKQKSVSASDLERAATDKLRKSADDRNSIAQRAQAILAAEARSRQQSTSSVQAEAAELQKLLGKIDPVSSALDKLDRMEGQLRASRAKGLISKDDYDAYAAKIAKTREEVTKADAAMGHFTFSSAGVRREIGVMVGELARGNFSNLEGSLITLANRAGVLSAAFSPIGALVGAAVLAIGGLAAAAIAGSLEQDKLNASIIATGNYAGVTAGQVNAMAEQLGRTTGGTGKARQELELLVASGKVTGDRLAEAAQGAADFAFVTGESIDKAVEHFVKLQDDPVKSIKGLDEQYHFLTLSQYENIKALQEQGDAEAAAAISQTAAAQAFAQRAAQVRSELGSIQRAWISVREAASEGWDAIKGVGRPTSLQEDAAHYKELADTYKENLMAAFGQSDSQAEANPVVQRNRQLQNSLAAGADLERWAAQTEADNQKIRTEAKKASDVMDGFLKSAKADKDKAAEYAAVKKATATLIAANPADRATYEKNERDALKEIDKKFTDRSAASATKAVNTAEESGQVKAFKESLAQLDDAFKNSQRELDAARKSGLSSEAQYYKESQDLLWKNEAAQITAIQAEIDRLEKRKVAGADGIKNTTRIADLQAQASKIEADAISKSNALGEQQRASYEKRQQAIDAYRLALDKTNDSLELQVNAEIARIGMGDRQYTIQQRVNQAYQEQAEKLQDLALKRQAGSRGEVGGLDQDQYEADVAALQSATERRVAIIRDGYERMAAAESDWRNGAERGLEDWVQQAGNSSSQVASFTTNVLDSTTSFLVDRLTSKKQTLKAWVADVLKDLATIELRVAASRLLSSIVGAFTGMPSTGVALSGPASYTGQGVAGDIANFAFNAKGNVYSSPDLSAYSGKVVNRPTVFAFARGAGVMGEAGPEGILPLTRTSGGKLGVHAVGGGGDVVFNQTVNFNGDGSVTEQTTGGGQGELGQQLLTRMRDTARQVVVEEQRPGGILWRMQRA</sequence>
<evidence type="ECO:0000313" key="4">
    <source>
        <dbReference type="EMBL" id="SFE36366.1"/>
    </source>
</evidence>
<accession>A0A1I1ZXJ2</accession>
<evidence type="ECO:0000259" key="2">
    <source>
        <dbReference type="Pfam" id="PF06791"/>
    </source>
</evidence>
<evidence type="ECO:0000313" key="5">
    <source>
        <dbReference type="Proteomes" id="UP000199477"/>
    </source>
</evidence>
<proteinExistence type="predicted"/>
<protein>
    <submittedName>
        <fullName evidence="4">Phage tail tape measure protein, lambda family</fullName>
    </submittedName>
</protein>